<evidence type="ECO:0000256" key="3">
    <source>
        <dbReference type="ARBA" id="ARBA00023237"/>
    </source>
</evidence>
<dbReference type="Pfam" id="PF13525">
    <property type="entry name" value="YfiO"/>
    <property type="match status" value="1"/>
</dbReference>
<dbReference type="RefSeq" id="WP_235292172.1">
    <property type="nucleotide sequence ID" value="NZ_BSOH01000027.1"/>
</dbReference>
<evidence type="ECO:0000313" key="5">
    <source>
        <dbReference type="EMBL" id="GLR19160.1"/>
    </source>
</evidence>
<accession>A0AA37SWX9</accession>
<dbReference type="Gene3D" id="1.25.40.10">
    <property type="entry name" value="Tetratricopeptide repeat domain"/>
    <property type="match status" value="1"/>
</dbReference>
<dbReference type="AlphaFoldDB" id="A0AA37SWX9"/>
<dbReference type="PROSITE" id="PS51257">
    <property type="entry name" value="PROKAR_LIPOPROTEIN"/>
    <property type="match status" value="1"/>
</dbReference>
<evidence type="ECO:0000313" key="6">
    <source>
        <dbReference type="Proteomes" id="UP001156666"/>
    </source>
</evidence>
<gene>
    <name evidence="5" type="ORF">GCM10007940_37760</name>
</gene>
<keyword evidence="2" id="KW-0472">Membrane</keyword>
<evidence type="ECO:0000256" key="1">
    <source>
        <dbReference type="ARBA" id="ARBA00022729"/>
    </source>
</evidence>
<evidence type="ECO:0000259" key="4">
    <source>
        <dbReference type="Pfam" id="PF13525"/>
    </source>
</evidence>
<protein>
    <submittedName>
        <fullName evidence="5">Outer membrane protein assembly factor BamD</fullName>
    </submittedName>
</protein>
<proteinExistence type="predicted"/>
<sequence length="269" mass="31803">MSRSIKFFSALIAILIFFSSCKTEFEKIRTSNDPTKILTEATKQYKQENYLKAQSLYDIIIPFYRGKKEADDIFYNYAYTHYELGDYILASHYFDSYAKTFGNSSRKEEASFMSAYSNYLLSPSYRLDQTYTKKAIADLQLFVNNFPTSDKVDKSNDMIEELRAKLEVKAFEEGKLYFKIKEYQSAITSFKNVLLDYPDTENYQEVNYYIIKSAYLLAANSIFDKKKERFEETLKYYNQFKKRYPRSKFLKELKSDIENANKQIKSLSV</sequence>
<organism evidence="5 6">
    <name type="scientific">Portibacter lacus</name>
    <dbReference type="NCBI Taxonomy" id="1099794"/>
    <lineage>
        <taxon>Bacteria</taxon>
        <taxon>Pseudomonadati</taxon>
        <taxon>Bacteroidota</taxon>
        <taxon>Saprospiria</taxon>
        <taxon>Saprospirales</taxon>
        <taxon>Haliscomenobacteraceae</taxon>
        <taxon>Portibacter</taxon>
    </lineage>
</organism>
<dbReference type="InterPro" id="IPR011990">
    <property type="entry name" value="TPR-like_helical_dom_sf"/>
</dbReference>
<evidence type="ECO:0000256" key="2">
    <source>
        <dbReference type="ARBA" id="ARBA00023136"/>
    </source>
</evidence>
<name>A0AA37SWX9_9BACT</name>
<dbReference type="InterPro" id="IPR039565">
    <property type="entry name" value="BamD-like"/>
</dbReference>
<dbReference type="InterPro" id="IPR017689">
    <property type="entry name" value="BamD"/>
</dbReference>
<feature type="domain" description="Outer membrane lipoprotein BamD-like" evidence="4">
    <location>
        <begin position="32"/>
        <end position="220"/>
    </location>
</feature>
<dbReference type="EMBL" id="BSOH01000027">
    <property type="protein sequence ID" value="GLR19160.1"/>
    <property type="molecule type" value="Genomic_DNA"/>
</dbReference>
<dbReference type="NCBIfam" id="TIGR03302">
    <property type="entry name" value="OM_YfiO"/>
    <property type="match status" value="1"/>
</dbReference>
<keyword evidence="6" id="KW-1185">Reference proteome</keyword>
<dbReference type="SUPFAM" id="SSF48452">
    <property type="entry name" value="TPR-like"/>
    <property type="match status" value="1"/>
</dbReference>
<dbReference type="Proteomes" id="UP001156666">
    <property type="component" value="Unassembled WGS sequence"/>
</dbReference>
<keyword evidence="3" id="KW-0998">Cell outer membrane</keyword>
<comment type="caution">
    <text evidence="5">The sequence shown here is derived from an EMBL/GenBank/DDBJ whole genome shotgun (WGS) entry which is preliminary data.</text>
</comment>
<reference evidence="5" key="1">
    <citation type="journal article" date="2014" name="Int. J. Syst. Evol. Microbiol.">
        <title>Complete genome sequence of Corynebacterium casei LMG S-19264T (=DSM 44701T), isolated from a smear-ripened cheese.</title>
        <authorList>
            <consortium name="US DOE Joint Genome Institute (JGI-PGF)"/>
            <person name="Walter F."/>
            <person name="Albersmeier A."/>
            <person name="Kalinowski J."/>
            <person name="Ruckert C."/>
        </authorList>
    </citation>
    <scope>NUCLEOTIDE SEQUENCE</scope>
    <source>
        <strain evidence="5">NBRC 108769</strain>
    </source>
</reference>
<reference evidence="5" key="2">
    <citation type="submission" date="2023-01" db="EMBL/GenBank/DDBJ databases">
        <title>Draft genome sequence of Portibacter lacus strain NBRC 108769.</title>
        <authorList>
            <person name="Sun Q."/>
            <person name="Mori K."/>
        </authorList>
    </citation>
    <scope>NUCLEOTIDE SEQUENCE</scope>
    <source>
        <strain evidence="5">NBRC 108769</strain>
    </source>
</reference>
<keyword evidence="1" id="KW-0732">Signal</keyword>